<dbReference type="EMBL" id="MBFR01000097">
    <property type="protein sequence ID" value="PVU94274.1"/>
    <property type="molecule type" value="Genomic_DNA"/>
</dbReference>
<protein>
    <submittedName>
        <fullName evidence="1">Uncharacterized protein</fullName>
    </submittedName>
</protein>
<proteinExistence type="predicted"/>
<accession>A0A2T9YPV0</accession>
<evidence type="ECO:0000313" key="1">
    <source>
        <dbReference type="EMBL" id="PVU94274.1"/>
    </source>
</evidence>
<dbReference type="OrthoDB" id="10641842at2759"/>
<reference evidence="1 2" key="1">
    <citation type="journal article" date="2018" name="MBio">
        <title>Comparative Genomics Reveals the Core Gene Toolbox for the Fungus-Insect Symbiosis.</title>
        <authorList>
            <person name="Wang Y."/>
            <person name="Stata M."/>
            <person name="Wang W."/>
            <person name="Stajich J.E."/>
            <person name="White M.M."/>
            <person name="Moncalvo J.M."/>
        </authorList>
    </citation>
    <scope>NUCLEOTIDE SEQUENCE [LARGE SCALE GENOMIC DNA]</scope>
    <source>
        <strain evidence="1 2">SWE-8-4</strain>
    </source>
</reference>
<comment type="caution">
    <text evidence="1">The sequence shown here is derived from an EMBL/GenBank/DDBJ whole genome shotgun (WGS) entry which is preliminary data.</text>
</comment>
<name>A0A2T9YPV0_9FUNG</name>
<keyword evidence="2" id="KW-1185">Reference proteome</keyword>
<sequence length="173" mass="20703">MSNENEIDCDILLLWRLIEMDRFKDLVFWTKHSYVTGGLDYLIYNHRVHFQNLDLSSPQANQTLQNSNNTSDIKSREMKRLVTLQTWPFEYTVYPRHGFMLLNQKSNTVSFFHHLFQPFAPNLLYITFPKQQHHENSDYRQIQLLLTSLQGNLYDFEIKSSSDDEKIRKKARL</sequence>
<organism evidence="1 2">
    <name type="scientific">Smittium simulii</name>
    <dbReference type="NCBI Taxonomy" id="133385"/>
    <lineage>
        <taxon>Eukaryota</taxon>
        <taxon>Fungi</taxon>
        <taxon>Fungi incertae sedis</taxon>
        <taxon>Zoopagomycota</taxon>
        <taxon>Kickxellomycotina</taxon>
        <taxon>Harpellomycetes</taxon>
        <taxon>Harpellales</taxon>
        <taxon>Legeriomycetaceae</taxon>
        <taxon>Smittium</taxon>
    </lineage>
</organism>
<dbReference type="AlphaFoldDB" id="A0A2T9YPV0"/>
<dbReference type="Proteomes" id="UP000245383">
    <property type="component" value="Unassembled WGS sequence"/>
</dbReference>
<gene>
    <name evidence="1" type="ORF">BB561_002691</name>
</gene>
<evidence type="ECO:0000313" key="2">
    <source>
        <dbReference type="Proteomes" id="UP000245383"/>
    </source>
</evidence>